<dbReference type="STRING" id="1261.HMPREF3195_01732"/>
<proteinExistence type="inferred from homology"/>
<evidence type="ECO:0000256" key="7">
    <source>
        <dbReference type="RuleBase" id="RU004504"/>
    </source>
</evidence>
<dbReference type="PATRIC" id="fig|1261.5.peg.1737"/>
<dbReference type="PIRSF" id="PIRSF005572">
    <property type="entry name" value="NifS"/>
    <property type="match status" value="1"/>
</dbReference>
<reference evidence="9 10" key="1">
    <citation type="submission" date="2016-02" db="EMBL/GenBank/DDBJ databases">
        <authorList>
            <person name="Wen L."/>
            <person name="He K."/>
            <person name="Yang H."/>
        </authorList>
    </citation>
    <scope>NUCLEOTIDE SEQUENCE [LARGE SCALE GENOMIC DNA]</scope>
    <source>
        <strain evidence="9 10">MJR8628A</strain>
    </source>
</reference>
<name>A0A135YMI4_9FIRM</name>
<comment type="caution">
    <text evidence="9">The sequence shown here is derived from an EMBL/GenBank/DDBJ whole genome shotgun (WGS) entry which is preliminary data.</text>
</comment>
<dbReference type="Pfam" id="PF00266">
    <property type="entry name" value="Aminotran_5"/>
    <property type="match status" value="1"/>
</dbReference>
<comment type="similarity">
    <text evidence="2">Belongs to the class-V pyridoxal-phosphate-dependent aminotransferase family. NifS/IscS subfamily.</text>
</comment>
<keyword evidence="3" id="KW-0479">Metal-binding</keyword>
<dbReference type="GO" id="GO:0031071">
    <property type="term" value="F:cysteine desulfurase activity"/>
    <property type="evidence" value="ECO:0007669"/>
    <property type="project" value="UniProtKB-ARBA"/>
</dbReference>
<dbReference type="FunFam" id="3.40.640.10:FF:000084">
    <property type="entry name" value="IscS-like cysteine desulfurase"/>
    <property type="match status" value="1"/>
</dbReference>
<feature type="domain" description="Aminotransferase class V" evidence="8">
    <location>
        <begin position="4"/>
        <end position="365"/>
    </location>
</feature>
<evidence type="ECO:0000313" key="9">
    <source>
        <dbReference type="EMBL" id="KXI10612.1"/>
    </source>
</evidence>
<dbReference type="RefSeq" id="WP_061102016.1">
    <property type="nucleotide sequence ID" value="NZ_KQ961837.1"/>
</dbReference>
<dbReference type="InterPro" id="IPR015424">
    <property type="entry name" value="PyrdxlP-dep_Trfase"/>
</dbReference>
<dbReference type="PANTHER" id="PTHR11601:SF50">
    <property type="entry name" value="CYSTEINE DESULFURASE ISCS 2-RELATED"/>
    <property type="match status" value="1"/>
</dbReference>
<keyword evidence="5" id="KW-0408">Iron</keyword>
<dbReference type="InterPro" id="IPR015422">
    <property type="entry name" value="PyrdxlP-dep_Trfase_small"/>
</dbReference>
<gene>
    <name evidence="9" type="ORF">HMPREF3195_01732</name>
</gene>
<organism evidence="9 10">
    <name type="scientific">Peptostreptococcus anaerobius</name>
    <dbReference type="NCBI Taxonomy" id="1261"/>
    <lineage>
        <taxon>Bacteria</taxon>
        <taxon>Bacillati</taxon>
        <taxon>Bacillota</taxon>
        <taxon>Clostridia</taxon>
        <taxon>Peptostreptococcales</taxon>
        <taxon>Peptostreptococcaceae</taxon>
        <taxon>Peptostreptococcus</taxon>
    </lineage>
</organism>
<dbReference type="GO" id="GO:0051536">
    <property type="term" value="F:iron-sulfur cluster binding"/>
    <property type="evidence" value="ECO:0007669"/>
    <property type="project" value="UniProtKB-KW"/>
</dbReference>
<dbReference type="Gene3D" id="1.10.260.50">
    <property type="match status" value="1"/>
</dbReference>
<keyword evidence="4" id="KW-0663">Pyridoxal phosphate</keyword>
<dbReference type="eggNOG" id="COG1104">
    <property type="taxonomic scope" value="Bacteria"/>
</dbReference>
<dbReference type="Gene3D" id="3.90.1150.10">
    <property type="entry name" value="Aspartate Aminotransferase, domain 1"/>
    <property type="match status" value="1"/>
</dbReference>
<dbReference type="PANTHER" id="PTHR11601">
    <property type="entry name" value="CYSTEINE DESULFURYLASE FAMILY MEMBER"/>
    <property type="match status" value="1"/>
</dbReference>
<dbReference type="Proteomes" id="UP000070326">
    <property type="component" value="Unassembled WGS sequence"/>
</dbReference>
<dbReference type="InterPro" id="IPR000192">
    <property type="entry name" value="Aminotrans_V_dom"/>
</dbReference>
<evidence type="ECO:0000313" key="10">
    <source>
        <dbReference type="Proteomes" id="UP000070326"/>
    </source>
</evidence>
<dbReference type="GO" id="GO:0046872">
    <property type="term" value="F:metal ion binding"/>
    <property type="evidence" value="ECO:0007669"/>
    <property type="project" value="UniProtKB-KW"/>
</dbReference>
<dbReference type="SUPFAM" id="SSF53383">
    <property type="entry name" value="PLP-dependent transferases"/>
    <property type="match status" value="1"/>
</dbReference>
<dbReference type="EMBL" id="LSQZ01000087">
    <property type="protein sequence ID" value="KXI10612.1"/>
    <property type="molecule type" value="Genomic_DNA"/>
</dbReference>
<dbReference type="InterPro" id="IPR015421">
    <property type="entry name" value="PyrdxlP-dep_Trfase_major"/>
</dbReference>
<evidence type="ECO:0000259" key="8">
    <source>
        <dbReference type="Pfam" id="PF00266"/>
    </source>
</evidence>
<evidence type="ECO:0000256" key="3">
    <source>
        <dbReference type="ARBA" id="ARBA00022723"/>
    </source>
</evidence>
<keyword evidence="6" id="KW-0411">Iron-sulfur</keyword>
<dbReference type="AlphaFoldDB" id="A0A135YMI4"/>
<dbReference type="PROSITE" id="PS00595">
    <property type="entry name" value="AA_TRANSFER_CLASS_5"/>
    <property type="match status" value="1"/>
</dbReference>
<evidence type="ECO:0000256" key="5">
    <source>
        <dbReference type="ARBA" id="ARBA00023004"/>
    </source>
</evidence>
<dbReference type="Gene3D" id="3.40.640.10">
    <property type="entry name" value="Type I PLP-dependent aspartate aminotransferase-like (Major domain)"/>
    <property type="match status" value="1"/>
</dbReference>
<evidence type="ECO:0000256" key="6">
    <source>
        <dbReference type="ARBA" id="ARBA00023014"/>
    </source>
</evidence>
<accession>A0A135YMI4</accession>
<sequence length="387" mass="43424">MKAYLDNSATTKPYKEVVEEMVLALTEDYYNPSAAYRNGFTVEKKIKSIRQNIARSLGVEDKHIVFTSGGTESNNAIINSVAKLNKKRRNHIITSQIEHPAVLNTIAALEEEGFEVTRLGVDQSGRINLDELRASINDRTCLVSIMYVNNEIGVVEPVEEIARLIKSIDPDIYFHVDAVQAYGKINYKLSDIDIDFMSVSAHKIHGPKGVGFMYIRDLNKFYPLIRGGGQESNMRPGTENVPGIYGLGKAVEILFDDLDSKIDKMKSMRDYLYSQIEANIKDIRLNSDLEKGVCHILSVSFKGGKGEVLLHYLEEDDICVSTGSACSSKKKGSHVLNAIGLDSEYIDGTVRFSLCYETSKEEIDYAVEKLKNYVETIRLLSGRNRRR</sequence>
<comment type="cofactor">
    <cofactor evidence="1 7">
        <name>pyridoxal 5'-phosphate</name>
        <dbReference type="ChEBI" id="CHEBI:597326"/>
    </cofactor>
</comment>
<dbReference type="InterPro" id="IPR016454">
    <property type="entry name" value="Cysteine_dSase"/>
</dbReference>
<evidence type="ECO:0000256" key="2">
    <source>
        <dbReference type="ARBA" id="ARBA00006490"/>
    </source>
</evidence>
<dbReference type="InterPro" id="IPR020578">
    <property type="entry name" value="Aminotrans_V_PyrdxlP_BS"/>
</dbReference>
<evidence type="ECO:0000256" key="4">
    <source>
        <dbReference type="ARBA" id="ARBA00022898"/>
    </source>
</evidence>
<evidence type="ECO:0000256" key="1">
    <source>
        <dbReference type="ARBA" id="ARBA00001933"/>
    </source>
</evidence>
<protein>
    <submittedName>
        <fullName evidence="9">Putative cysteine desulfurase</fullName>
    </submittedName>
</protein>